<dbReference type="InterPro" id="IPR015659">
    <property type="entry name" value="Proline_oxidase"/>
</dbReference>
<dbReference type="PROSITE" id="PS50222">
    <property type="entry name" value="EF_HAND_2"/>
    <property type="match status" value="1"/>
</dbReference>
<evidence type="ECO:0000256" key="4">
    <source>
        <dbReference type="ARBA" id="ARBA00023002"/>
    </source>
</evidence>
<dbReference type="InterPro" id="IPR011992">
    <property type="entry name" value="EF-hand-dom_pair"/>
</dbReference>
<name>D7FU94_ECTSI</name>
<dbReference type="InterPro" id="IPR008615">
    <property type="entry name" value="FNIP"/>
</dbReference>
<dbReference type="SUPFAM" id="SSF51730">
    <property type="entry name" value="FAD-linked oxidoreductase"/>
    <property type="match status" value="1"/>
</dbReference>
<dbReference type="EMBL" id="FN649738">
    <property type="protein sequence ID" value="CBJ31621.1"/>
    <property type="molecule type" value="Genomic_DNA"/>
</dbReference>
<evidence type="ECO:0000313" key="8">
    <source>
        <dbReference type="EMBL" id="CBJ31621.1"/>
    </source>
</evidence>
<accession>D7FU94</accession>
<dbReference type="InterPro" id="IPR029041">
    <property type="entry name" value="FAD-linked_oxidoreductase-like"/>
</dbReference>
<feature type="region of interest" description="Disordered" evidence="6">
    <location>
        <begin position="454"/>
        <end position="494"/>
    </location>
</feature>
<feature type="compositionally biased region" description="Basic and acidic residues" evidence="6">
    <location>
        <begin position="369"/>
        <end position="380"/>
    </location>
</feature>
<sequence length="1072" mass="117447">MSAESRPSAATTDDADRRRCRRDAGLRAAAASGWLPFADLITFQLASLAMCVICRHAQKPVLVNVAKRTPKTLWSIDRPRIAHESTDSADEGEGSGGAPGFASRVPRPTIEAISWIRASPCPALRDKLPSEAKRLAFGSNFNHTVVGIRWPEGLEEIRFGSKFSQPVAGVAWPASLQRLSFGQAFDQSLADGTFPEGLKEISFGSKFNQSLLPVQDSTDKVKEGGVRWPSTLERITLGSYRRSLTGVSWPPGLLALVLTGEFDLPLAGITLPGSLEELEISSTFNHPIDEVDFPRGLKTLTFGNQFNQAIDKVKFPAGLEMLRLGLSFDQPVARVDFPARLSHLSIDSKAFNHPQKKQKSTSEVTASWKDPRVGGGEDRSGVGTAPPTTSASLEHGGLRSSSAEASAFDQQEQQQHQQQQRFPPNVDGSTIPAPPTVKRSLFHNPFMVRSPGLQQELQQTQKQQNDPGSVQESATPAATAATAGDKFHPELSNPVEVFPLDTELRREIGAAVDAEMHRDLGAALAAATVAPGTALHPDVAAVHERVVEEEQARVAGMRVNFDDASASYASFTDMELLRAYVVLRACAITPLVERSETLLKIGYGVLGESITNAILGKTFFAHFCAGETAEQVGRRAGALKTRGIGGILDYAAEVDLRPAEERAEREAKKREAGDDRLLREEPAACRTYDYMGEAACDARLMTFLTCVRAVRDQTPGGFAAIKLTALGDPVLLSQITTCVHLVRKLFEDFDSDRDGFVSHKDFEEGYRRWFVSESEEDNTTLLNLMKRLDPNNRGVIDYVGWSNRMRLDNLAEISAHCRIPGPMAAAALSENGVALKKTMYRRIATLATAAASSGVRLMIDAEQSWLQPAIDNEVYSLQLEFNTEFPTIFTTYQCYLKDSLERLKTDLDRAARGGYVWAGKLVRGAYMVSERERAKEEGYESPVFDAIEETHANYDAAVTLVLEHMAKGQRAEVMMATHNQKSIEHAISLMQKLGIRRQDGVSFGQLLGMADNITFPLGTGGYKAYKYIPYGKVGETIPYLLRRAQENSGMLGGASHERGLLVKEIRRRVFGG</sequence>
<feature type="compositionally biased region" description="Low complexity" evidence="6">
    <location>
        <begin position="454"/>
        <end position="464"/>
    </location>
</feature>
<keyword evidence="9" id="KW-1185">Reference proteome</keyword>
<dbReference type="GO" id="GO:0005739">
    <property type="term" value="C:mitochondrion"/>
    <property type="evidence" value="ECO:0007669"/>
    <property type="project" value="TreeGrafter"/>
</dbReference>
<dbReference type="PROSITE" id="PS00018">
    <property type="entry name" value="EF_HAND_1"/>
    <property type="match status" value="1"/>
</dbReference>
<organism evidence="8 9">
    <name type="scientific">Ectocarpus siliculosus</name>
    <name type="common">Brown alga</name>
    <name type="synonym">Conferva siliculosa</name>
    <dbReference type="NCBI Taxonomy" id="2880"/>
    <lineage>
        <taxon>Eukaryota</taxon>
        <taxon>Sar</taxon>
        <taxon>Stramenopiles</taxon>
        <taxon>Ochrophyta</taxon>
        <taxon>PX clade</taxon>
        <taxon>Phaeophyceae</taxon>
        <taxon>Ectocarpales</taxon>
        <taxon>Ectocarpaceae</taxon>
        <taxon>Ectocarpus</taxon>
    </lineage>
</organism>
<evidence type="ECO:0000256" key="3">
    <source>
        <dbReference type="ARBA" id="ARBA00022837"/>
    </source>
</evidence>
<dbReference type="AlphaFoldDB" id="D7FU94"/>
<evidence type="ECO:0000256" key="1">
    <source>
        <dbReference type="ARBA" id="ARBA00005869"/>
    </source>
</evidence>
<dbReference type="InterPro" id="IPR002872">
    <property type="entry name" value="Proline_DH_dom"/>
</dbReference>
<evidence type="ECO:0000259" key="7">
    <source>
        <dbReference type="PROSITE" id="PS50222"/>
    </source>
</evidence>
<feature type="compositionally biased region" description="Basic and acidic residues" evidence="6">
    <location>
        <begin position="77"/>
        <end position="86"/>
    </location>
</feature>
<dbReference type="STRING" id="2880.D7FU94"/>
<dbReference type="PANTHER" id="PTHR13914">
    <property type="entry name" value="PROLINE OXIDASE"/>
    <property type="match status" value="1"/>
</dbReference>
<dbReference type="InParanoid" id="D7FU94"/>
<dbReference type="Pfam" id="PF01619">
    <property type="entry name" value="Pro_dh"/>
    <property type="match status" value="1"/>
</dbReference>
<feature type="region of interest" description="Disordered" evidence="6">
    <location>
        <begin position="350"/>
        <end position="438"/>
    </location>
</feature>
<keyword evidence="4 8" id="KW-0560">Oxidoreductase</keyword>
<gene>
    <name evidence="8" type="primary">POX</name>
    <name evidence="8" type="ORF">Esi_0269_0010</name>
</gene>
<dbReference type="Gene3D" id="3.20.20.220">
    <property type="match status" value="2"/>
</dbReference>
<keyword evidence="5" id="KW-0642">Proline metabolism</keyword>
<dbReference type="Pfam" id="PF05725">
    <property type="entry name" value="FNIP"/>
    <property type="match status" value="2"/>
</dbReference>
<keyword evidence="3" id="KW-0106">Calcium</keyword>
<dbReference type="GO" id="GO:0005509">
    <property type="term" value="F:calcium ion binding"/>
    <property type="evidence" value="ECO:0007669"/>
    <property type="project" value="InterPro"/>
</dbReference>
<comment type="similarity">
    <text evidence="1">Belongs to the proline oxidase family.</text>
</comment>
<evidence type="ECO:0000256" key="2">
    <source>
        <dbReference type="ARBA" id="ARBA00012695"/>
    </source>
</evidence>
<dbReference type="PANTHER" id="PTHR13914:SF0">
    <property type="entry name" value="PROLINE DEHYDROGENASE 1, MITOCHONDRIAL"/>
    <property type="match status" value="1"/>
</dbReference>
<dbReference type="Proteomes" id="UP000002630">
    <property type="component" value="Linkage Group LG13"/>
</dbReference>
<dbReference type="eggNOG" id="KOG0186">
    <property type="taxonomic scope" value="Eukaryota"/>
</dbReference>
<dbReference type="GO" id="GO:0010133">
    <property type="term" value="P:L-proline catabolic process to L-glutamate"/>
    <property type="evidence" value="ECO:0007669"/>
    <property type="project" value="TreeGrafter"/>
</dbReference>
<evidence type="ECO:0000313" key="9">
    <source>
        <dbReference type="Proteomes" id="UP000002630"/>
    </source>
</evidence>
<feature type="region of interest" description="Disordered" evidence="6">
    <location>
        <begin position="76"/>
        <end position="104"/>
    </location>
</feature>
<protein>
    <recommendedName>
        <fullName evidence="2">proline dehydrogenase</fullName>
        <ecNumber evidence="2">1.5.5.2</ecNumber>
    </recommendedName>
</protein>
<feature type="domain" description="EF-hand" evidence="7">
    <location>
        <begin position="737"/>
        <end position="772"/>
    </location>
</feature>
<dbReference type="GO" id="GO:0071949">
    <property type="term" value="F:FAD binding"/>
    <property type="evidence" value="ECO:0007669"/>
    <property type="project" value="TreeGrafter"/>
</dbReference>
<evidence type="ECO:0000256" key="6">
    <source>
        <dbReference type="SAM" id="MobiDB-lite"/>
    </source>
</evidence>
<dbReference type="InterPro" id="IPR018247">
    <property type="entry name" value="EF_Hand_1_Ca_BS"/>
</dbReference>
<dbReference type="GO" id="GO:0004657">
    <property type="term" value="F:proline dehydrogenase activity"/>
    <property type="evidence" value="ECO:0007669"/>
    <property type="project" value="UniProtKB-EC"/>
</dbReference>
<feature type="compositionally biased region" description="Low complexity" evidence="6">
    <location>
        <begin position="474"/>
        <end position="483"/>
    </location>
</feature>
<reference evidence="8 9" key="1">
    <citation type="journal article" date="2010" name="Nature">
        <title>The Ectocarpus genome and the independent evolution of multicellularity in brown algae.</title>
        <authorList>
            <person name="Cock J.M."/>
            <person name="Sterck L."/>
            <person name="Rouze P."/>
            <person name="Scornet D."/>
            <person name="Allen A.E."/>
            <person name="Amoutzias G."/>
            <person name="Anthouard V."/>
            <person name="Artiguenave F."/>
            <person name="Aury J.M."/>
            <person name="Badger J.H."/>
            <person name="Beszteri B."/>
            <person name="Billiau K."/>
            <person name="Bonnet E."/>
            <person name="Bothwell J.H."/>
            <person name="Bowler C."/>
            <person name="Boyen C."/>
            <person name="Brownlee C."/>
            <person name="Carrano C.J."/>
            <person name="Charrier B."/>
            <person name="Cho G.Y."/>
            <person name="Coelho S.M."/>
            <person name="Collen J."/>
            <person name="Corre E."/>
            <person name="Da Silva C."/>
            <person name="Delage L."/>
            <person name="Delaroque N."/>
            <person name="Dittami S.M."/>
            <person name="Doulbeau S."/>
            <person name="Elias M."/>
            <person name="Farnham G."/>
            <person name="Gachon C.M."/>
            <person name="Gschloessl B."/>
            <person name="Heesch S."/>
            <person name="Jabbari K."/>
            <person name="Jubin C."/>
            <person name="Kawai H."/>
            <person name="Kimura K."/>
            <person name="Kloareg B."/>
            <person name="Kupper F.C."/>
            <person name="Lang D."/>
            <person name="Le Bail A."/>
            <person name="Leblanc C."/>
            <person name="Lerouge P."/>
            <person name="Lohr M."/>
            <person name="Lopez P.J."/>
            <person name="Martens C."/>
            <person name="Maumus F."/>
            <person name="Michel G."/>
            <person name="Miranda-Saavedra D."/>
            <person name="Morales J."/>
            <person name="Moreau H."/>
            <person name="Motomura T."/>
            <person name="Nagasato C."/>
            <person name="Napoli C.A."/>
            <person name="Nelson D.R."/>
            <person name="Nyvall-Collen P."/>
            <person name="Peters A.F."/>
            <person name="Pommier C."/>
            <person name="Potin P."/>
            <person name="Poulain J."/>
            <person name="Quesneville H."/>
            <person name="Read B."/>
            <person name="Rensing S.A."/>
            <person name="Ritter A."/>
            <person name="Rousvoal S."/>
            <person name="Samanta M."/>
            <person name="Samson G."/>
            <person name="Schroeder D.C."/>
            <person name="Segurens B."/>
            <person name="Strittmatter M."/>
            <person name="Tonon T."/>
            <person name="Tregear J.W."/>
            <person name="Valentin K."/>
            <person name="von Dassow P."/>
            <person name="Yamagishi T."/>
            <person name="Van de Peer Y."/>
            <person name="Wincker P."/>
        </authorList>
    </citation>
    <scope>NUCLEOTIDE SEQUENCE [LARGE SCALE GENOMIC DNA]</scope>
    <source>
        <strain evidence="9">Ec32 / CCAP1310/4</strain>
    </source>
</reference>
<feature type="compositionally biased region" description="Low complexity" evidence="6">
    <location>
        <begin position="410"/>
        <end position="420"/>
    </location>
</feature>
<evidence type="ECO:0000256" key="5">
    <source>
        <dbReference type="ARBA" id="ARBA00023062"/>
    </source>
</evidence>
<proteinExistence type="inferred from homology"/>
<dbReference type="InterPro" id="IPR002048">
    <property type="entry name" value="EF_hand_dom"/>
</dbReference>
<dbReference type="SUPFAM" id="SSF47473">
    <property type="entry name" value="EF-hand"/>
    <property type="match status" value="1"/>
</dbReference>
<dbReference type="EC" id="1.5.5.2" evidence="2"/>
<dbReference type="OrthoDB" id="5464at2759"/>
<dbReference type="EMBL" id="FN648452">
    <property type="protein sequence ID" value="CBJ31621.1"/>
    <property type="molecule type" value="Genomic_DNA"/>
</dbReference>